<evidence type="ECO:0000256" key="10">
    <source>
        <dbReference type="ARBA" id="ARBA00023049"/>
    </source>
</evidence>
<keyword evidence="16" id="KW-1185">Reference proteome</keyword>
<dbReference type="GO" id="GO:0008237">
    <property type="term" value="F:metallopeptidase activity"/>
    <property type="evidence" value="ECO:0007669"/>
    <property type="project" value="UniProtKB-KW"/>
</dbReference>
<gene>
    <name evidence="15" type="ORF">ACFODZ_05805</name>
</gene>
<keyword evidence="7 15" id="KW-0378">Hydrolase</keyword>
<keyword evidence="11 13" id="KW-0472">Membrane</keyword>
<evidence type="ECO:0000313" key="16">
    <source>
        <dbReference type="Proteomes" id="UP001595533"/>
    </source>
</evidence>
<feature type="transmembrane region" description="Helical" evidence="13">
    <location>
        <begin position="68"/>
        <end position="90"/>
    </location>
</feature>
<sequence>MRQTATERRNHFRRIAEQAQRKHQHDPAGYLRQLRTLAWLGYGYLMLILCCCLGVLGGLIYLSIQSTAFLLLLIKSKFIVVVLVVMYVIIRSLMVRIPPPEGVRVSRGEAPVLFATIDDMQKTLKTATIHEVVITPELNAAIQQTPRLGVFGWQKNSLILGIELLMFMSVDQAKAVIGHELGHLSGGHARFNGWIYRLRISWMNILYVVSQTNGVARWVFGVFFNWYAPYFNAYSFSLARANEFEADQIAVKLTSAQDLSEGLVGMHVVADDFFNSFFKQVEREAIANPNLTPEVYVRLKEALSQHHFRPEEVQRVITRSLKIKTSYEDTHPALKDRIAAVDGQPRFRSLSSQSAAAQWFGDGYTGLLRQTAEAWFAWHGPQLKALHEQAKEARLRQSSLSAKANLNEEDLLELGHIHLFLREKKLALQQFKKVYQNNPQNPHALYQLGAALLERQQAKGTVLLEQLMAHEDFAQAAGALLYAWYETHDQTELARQVQIKMEHHRDLEADFHAEVSTLSRRDVFGPVTLTEDQQLQLRDSLKKYRGITHVWLAAKKLQTRPDVRLLVILYELERGEDDASVFSDGEHPVAYDGYFTLVNLAEKKLSKKIRPHCFQLY</sequence>
<comment type="caution">
    <text evidence="15">The sequence shown here is derived from an EMBL/GenBank/DDBJ whole genome shotgun (WGS) entry which is preliminary data.</text>
</comment>
<evidence type="ECO:0000313" key="15">
    <source>
        <dbReference type="EMBL" id="MFC3193748.1"/>
    </source>
</evidence>
<proteinExistence type="predicted"/>
<evidence type="ECO:0000256" key="9">
    <source>
        <dbReference type="ARBA" id="ARBA00022989"/>
    </source>
</evidence>
<keyword evidence="3" id="KW-1003">Cell membrane</keyword>
<accession>A0ABV7JC04</accession>
<evidence type="ECO:0000256" key="5">
    <source>
        <dbReference type="ARBA" id="ARBA00022692"/>
    </source>
</evidence>
<dbReference type="Gene3D" id="3.30.2010.10">
    <property type="entry name" value="Metalloproteases ('zincins'), catalytic domain"/>
    <property type="match status" value="1"/>
</dbReference>
<feature type="transmembrane region" description="Helical" evidence="13">
    <location>
        <begin position="205"/>
        <end position="228"/>
    </location>
</feature>
<dbReference type="InterPro" id="IPR001915">
    <property type="entry name" value="Peptidase_M48"/>
</dbReference>
<evidence type="ECO:0000256" key="7">
    <source>
        <dbReference type="ARBA" id="ARBA00022801"/>
    </source>
</evidence>
<evidence type="ECO:0000256" key="1">
    <source>
        <dbReference type="ARBA" id="ARBA00001947"/>
    </source>
</evidence>
<feature type="domain" description="Peptidase M48" evidence="14">
    <location>
        <begin position="152"/>
        <end position="342"/>
    </location>
</feature>
<keyword evidence="9 13" id="KW-1133">Transmembrane helix</keyword>
<feature type="transmembrane region" description="Helical" evidence="13">
    <location>
        <begin position="39"/>
        <end position="62"/>
    </location>
</feature>
<keyword evidence="4" id="KW-0645">Protease</keyword>
<dbReference type="InterPro" id="IPR019734">
    <property type="entry name" value="TPR_rpt"/>
</dbReference>
<dbReference type="PANTHER" id="PTHR43221">
    <property type="entry name" value="PROTEASE HTPX"/>
    <property type="match status" value="1"/>
</dbReference>
<evidence type="ECO:0000256" key="4">
    <source>
        <dbReference type="ARBA" id="ARBA00022670"/>
    </source>
</evidence>
<dbReference type="Pfam" id="PF01435">
    <property type="entry name" value="Peptidase_M48"/>
    <property type="match status" value="1"/>
</dbReference>
<keyword evidence="12" id="KW-0802">TPR repeat</keyword>
<evidence type="ECO:0000259" key="14">
    <source>
        <dbReference type="Pfam" id="PF01435"/>
    </source>
</evidence>
<keyword evidence="6" id="KW-0479">Metal-binding</keyword>
<dbReference type="RefSeq" id="WP_157892826.1">
    <property type="nucleotide sequence ID" value="NZ_JBHRTS010000003.1"/>
</dbReference>
<reference evidence="16" key="1">
    <citation type="journal article" date="2019" name="Int. J. Syst. Evol. Microbiol.">
        <title>The Global Catalogue of Microorganisms (GCM) 10K type strain sequencing project: providing services to taxonomists for standard genome sequencing and annotation.</title>
        <authorList>
            <consortium name="The Broad Institute Genomics Platform"/>
            <consortium name="The Broad Institute Genome Sequencing Center for Infectious Disease"/>
            <person name="Wu L."/>
            <person name="Ma J."/>
        </authorList>
    </citation>
    <scope>NUCLEOTIDE SEQUENCE [LARGE SCALE GENOMIC DNA]</scope>
    <source>
        <strain evidence="16">KCTC 42953</strain>
    </source>
</reference>
<dbReference type="Proteomes" id="UP001595533">
    <property type="component" value="Unassembled WGS sequence"/>
</dbReference>
<evidence type="ECO:0000256" key="8">
    <source>
        <dbReference type="ARBA" id="ARBA00022833"/>
    </source>
</evidence>
<evidence type="ECO:0000256" key="3">
    <source>
        <dbReference type="ARBA" id="ARBA00022475"/>
    </source>
</evidence>
<name>A0ABV7JC04_9GAMM</name>
<keyword evidence="10 15" id="KW-0482">Metalloprotease</keyword>
<feature type="repeat" description="TPR" evidence="12">
    <location>
        <begin position="408"/>
        <end position="441"/>
    </location>
</feature>
<evidence type="ECO:0000256" key="6">
    <source>
        <dbReference type="ARBA" id="ARBA00022723"/>
    </source>
</evidence>
<dbReference type="CDD" id="cd07328">
    <property type="entry name" value="M48_Ste24p_like"/>
    <property type="match status" value="1"/>
</dbReference>
<comment type="subcellular location">
    <subcellularLocation>
        <location evidence="2">Cell membrane</location>
        <topology evidence="2">Multi-pass membrane protein</topology>
    </subcellularLocation>
</comment>
<organism evidence="15 16">
    <name type="scientific">Marinicella sediminis</name>
    <dbReference type="NCBI Taxonomy" id="1792834"/>
    <lineage>
        <taxon>Bacteria</taxon>
        <taxon>Pseudomonadati</taxon>
        <taxon>Pseudomonadota</taxon>
        <taxon>Gammaproteobacteria</taxon>
        <taxon>Lysobacterales</taxon>
        <taxon>Marinicellaceae</taxon>
        <taxon>Marinicella</taxon>
    </lineage>
</organism>
<dbReference type="SUPFAM" id="SSF48452">
    <property type="entry name" value="TPR-like"/>
    <property type="match status" value="1"/>
</dbReference>
<evidence type="ECO:0000256" key="12">
    <source>
        <dbReference type="PROSITE-ProRule" id="PRU00339"/>
    </source>
</evidence>
<dbReference type="EMBL" id="JBHRTS010000003">
    <property type="protein sequence ID" value="MFC3193748.1"/>
    <property type="molecule type" value="Genomic_DNA"/>
</dbReference>
<evidence type="ECO:0000256" key="13">
    <source>
        <dbReference type="SAM" id="Phobius"/>
    </source>
</evidence>
<keyword evidence="8" id="KW-0862">Zinc</keyword>
<protein>
    <submittedName>
        <fullName evidence="15">M48 family metalloprotease</fullName>
        <ecNumber evidence="15">3.4.24.-</ecNumber>
    </submittedName>
</protein>
<evidence type="ECO:0000256" key="2">
    <source>
        <dbReference type="ARBA" id="ARBA00004651"/>
    </source>
</evidence>
<dbReference type="Gene3D" id="1.25.40.10">
    <property type="entry name" value="Tetratricopeptide repeat domain"/>
    <property type="match status" value="1"/>
</dbReference>
<dbReference type="PANTHER" id="PTHR43221:SF1">
    <property type="entry name" value="PROTEASE HTPX"/>
    <property type="match status" value="1"/>
</dbReference>
<keyword evidence="5 13" id="KW-0812">Transmembrane</keyword>
<dbReference type="EC" id="3.4.24.-" evidence="15"/>
<dbReference type="InterPro" id="IPR011990">
    <property type="entry name" value="TPR-like_helical_dom_sf"/>
</dbReference>
<comment type="cofactor">
    <cofactor evidence="1">
        <name>Zn(2+)</name>
        <dbReference type="ChEBI" id="CHEBI:29105"/>
    </cofactor>
</comment>
<dbReference type="InterPro" id="IPR050083">
    <property type="entry name" value="HtpX_protease"/>
</dbReference>
<dbReference type="PROSITE" id="PS50005">
    <property type="entry name" value="TPR"/>
    <property type="match status" value="1"/>
</dbReference>
<evidence type="ECO:0000256" key="11">
    <source>
        <dbReference type="ARBA" id="ARBA00023136"/>
    </source>
</evidence>